<sequence>MTVAQAKSTGLLGQKKFADSCDGYDLAAHPTPANSVGLYFSKQHGLVAIFAQDTMITPHGIKLGTTMKHVRSVFPKAEAGPNGLQIAVPGNKSAYYSIVPTDDAKKVGELALATTNQDCFG</sequence>
<dbReference type="EMBL" id="BAAANC010000001">
    <property type="protein sequence ID" value="GAA1509657.1"/>
    <property type="molecule type" value="Genomic_DNA"/>
</dbReference>
<dbReference type="Proteomes" id="UP001500363">
    <property type="component" value="Unassembled WGS sequence"/>
</dbReference>
<dbReference type="RefSeq" id="WP_344168136.1">
    <property type="nucleotide sequence ID" value="NZ_BAAANC010000001.1"/>
</dbReference>
<protein>
    <submittedName>
        <fullName evidence="1">Uncharacterized protein</fullName>
    </submittedName>
</protein>
<organism evidence="1 2">
    <name type="scientific">Kribbella lupini</name>
    <dbReference type="NCBI Taxonomy" id="291602"/>
    <lineage>
        <taxon>Bacteria</taxon>
        <taxon>Bacillati</taxon>
        <taxon>Actinomycetota</taxon>
        <taxon>Actinomycetes</taxon>
        <taxon>Propionibacteriales</taxon>
        <taxon>Kribbellaceae</taxon>
        <taxon>Kribbella</taxon>
    </lineage>
</organism>
<accession>A0ABN2A1Z7</accession>
<name>A0ABN2A1Z7_9ACTN</name>
<reference evidence="1 2" key="1">
    <citation type="journal article" date="2019" name="Int. J. Syst. Evol. Microbiol.">
        <title>The Global Catalogue of Microorganisms (GCM) 10K type strain sequencing project: providing services to taxonomists for standard genome sequencing and annotation.</title>
        <authorList>
            <consortium name="The Broad Institute Genomics Platform"/>
            <consortium name="The Broad Institute Genome Sequencing Center for Infectious Disease"/>
            <person name="Wu L."/>
            <person name="Ma J."/>
        </authorList>
    </citation>
    <scope>NUCLEOTIDE SEQUENCE [LARGE SCALE GENOMIC DNA]</scope>
    <source>
        <strain evidence="1 2">JCM 14303</strain>
    </source>
</reference>
<keyword evidence="2" id="KW-1185">Reference proteome</keyword>
<gene>
    <name evidence="1" type="ORF">GCM10009741_03250</name>
</gene>
<comment type="caution">
    <text evidence="1">The sequence shown here is derived from an EMBL/GenBank/DDBJ whole genome shotgun (WGS) entry which is preliminary data.</text>
</comment>
<proteinExistence type="predicted"/>
<evidence type="ECO:0000313" key="1">
    <source>
        <dbReference type="EMBL" id="GAA1509657.1"/>
    </source>
</evidence>
<evidence type="ECO:0000313" key="2">
    <source>
        <dbReference type="Proteomes" id="UP001500363"/>
    </source>
</evidence>